<sequence length="72" mass="8065">MKTPSNPPRLAKLTSKNQLTLPRAVMEALGCPSHFRVQVHDGALVLWPGRVVTVLDRPEPMMPQPRARNRAE</sequence>
<evidence type="ECO:0000313" key="1">
    <source>
        <dbReference type="EMBL" id="PWC27139.1"/>
    </source>
</evidence>
<proteinExistence type="predicted"/>
<dbReference type="RefSeq" id="WP_109518623.1">
    <property type="nucleotide sequence ID" value="NZ_PDOA01000018.1"/>
</dbReference>
<evidence type="ECO:0008006" key="3">
    <source>
        <dbReference type="Google" id="ProtNLM"/>
    </source>
</evidence>
<accession>A0A2U1UZS1</accession>
<name>A0A2U1UZS1_9PROT</name>
<gene>
    <name evidence="1" type="ORF">CR165_19475</name>
</gene>
<reference evidence="2" key="1">
    <citation type="submission" date="2017-10" db="EMBL/GenBank/DDBJ databases">
        <authorList>
            <person name="Toshchakov S.V."/>
            <person name="Goeva M.A."/>
        </authorList>
    </citation>
    <scope>NUCLEOTIDE SEQUENCE [LARGE SCALE GENOMIC DNA]</scope>
    <source>
        <strain evidence="2">JR1/69-1-13</strain>
    </source>
</reference>
<dbReference type="AlphaFoldDB" id="A0A2U1UZS1"/>
<protein>
    <recommendedName>
        <fullName evidence="3">SpoVT-AbrB domain-containing protein</fullName>
    </recommendedName>
</protein>
<organism evidence="1 2">
    <name type="scientific">Teichococcus aestuarii</name>
    <dbReference type="NCBI Taxonomy" id="568898"/>
    <lineage>
        <taxon>Bacteria</taxon>
        <taxon>Pseudomonadati</taxon>
        <taxon>Pseudomonadota</taxon>
        <taxon>Alphaproteobacteria</taxon>
        <taxon>Acetobacterales</taxon>
        <taxon>Roseomonadaceae</taxon>
        <taxon>Roseomonas</taxon>
    </lineage>
</organism>
<dbReference type="EMBL" id="PDOA01000018">
    <property type="protein sequence ID" value="PWC27139.1"/>
    <property type="molecule type" value="Genomic_DNA"/>
</dbReference>
<dbReference type="Proteomes" id="UP000245048">
    <property type="component" value="Unassembled WGS sequence"/>
</dbReference>
<dbReference type="OrthoDB" id="122640at2"/>
<evidence type="ECO:0000313" key="2">
    <source>
        <dbReference type="Proteomes" id="UP000245048"/>
    </source>
</evidence>
<comment type="caution">
    <text evidence="1">The sequence shown here is derived from an EMBL/GenBank/DDBJ whole genome shotgun (WGS) entry which is preliminary data.</text>
</comment>
<keyword evidence="2" id="KW-1185">Reference proteome</keyword>